<dbReference type="InterPro" id="IPR041698">
    <property type="entry name" value="Methyltransf_25"/>
</dbReference>
<proteinExistence type="predicted"/>
<feature type="domain" description="Methyltransferase" evidence="1">
    <location>
        <begin position="67"/>
        <end position="159"/>
    </location>
</feature>
<dbReference type="OrthoDB" id="3647at2759"/>
<dbReference type="AlphaFoldDB" id="A0A2G8JLY0"/>
<protein>
    <submittedName>
        <fullName evidence="2">Putative Williams-Beuren syndrome chromosomal region 27 protein-like</fullName>
    </submittedName>
</protein>
<dbReference type="Pfam" id="PF13649">
    <property type="entry name" value="Methyltransf_25"/>
    <property type="match status" value="1"/>
</dbReference>
<dbReference type="InterPro" id="IPR029063">
    <property type="entry name" value="SAM-dependent_MTases_sf"/>
</dbReference>
<gene>
    <name evidence="2" type="ORF">BSL78_26448</name>
</gene>
<dbReference type="STRING" id="307972.A0A2G8JLY0"/>
<comment type="caution">
    <text evidence="2">The sequence shown here is derived from an EMBL/GenBank/DDBJ whole genome shotgun (WGS) entry which is preliminary data.</text>
</comment>
<dbReference type="SUPFAM" id="SSF53335">
    <property type="entry name" value="S-adenosyl-L-methionine-dependent methyltransferases"/>
    <property type="match status" value="1"/>
</dbReference>
<evidence type="ECO:0000259" key="1">
    <source>
        <dbReference type="Pfam" id="PF13649"/>
    </source>
</evidence>
<organism evidence="2 3">
    <name type="scientific">Stichopus japonicus</name>
    <name type="common">Sea cucumber</name>
    <dbReference type="NCBI Taxonomy" id="307972"/>
    <lineage>
        <taxon>Eukaryota</taxon>
        <taxon>Metazoa</taxon>
        <taxon>Echinodermata</taxon>
        <taxon>Eleutherozoa</taxon>
        <taxon>Echinozoa</taxon>
        <taxon>Holothuroidea</taxon>
        <taxon>Aspidochirotacea</taxon>
        <taxon>Aspidochirotida</taxon>
        <taxon>Stichopodidae</taxon>
        <taxon>Apostichopus</taxon>
    </lineage>
</organism>
<sequence>MADLSKYLEQREKLKSYMENEANRDVLCWYEENAQLYEQSFHSFGFEYHKTVMSAVLKHVKDKNSRILDCGAGSGVIGEMLVENGYHNMDALDGSKSMLDIAKGKNIYDKLVCATIGTKPIEAIETNAYDLIVSAGLFAHGAVYFESIPVLMEHLKQGGYFIFDIADYPGEKINRLLSIQRFKGLAVEWEKKGFCRLISEERGFHSHQAHPNSIMTLHKM</sequence>
<dbReference type="PANTHER" id="PTHR43464:SF89">
    <property type="entry name" value="METHYLTRANSFERASE"/>
    <property type="match status" value="1"/>
</dbReference>
<dbReference type="EMBL" id="MRZV01001630">
    <property type="protein sequence ID" value="PIK36719.1"/>
    <property type="molecule type" value="Genomic_DNA"/>
</dbReference>
<evidence type="ECO:0000313" key="2">
    <source>
        <dbReference type="EMBL" id="PIK36719.1"/>
    </source>
</evidence>
<dbReference type="GO" id="GO:0010420">
    <property type="term" value="F:polyprenyldihydroxybenzoate methyltransferase activity"/>
    <property type="evidence" value="ECO:0007669"/>
    <property type="project" value="TreeGrafter"/>
</dbReference>
<accession>A0A2G8JLY0</accession>
<keyword evidence="3" id="KW-1185">Reference proteome</keyword>
<name>A0A2G8JLY0_STIJA</name>
<dbReference type="Gene3D" id="3.40.50.150">
    <property type="entry name" value="Vaccinia Virus protein VP39"/>
    <property type="match status" value="1"/>
</dbReference>
<dbReference type="PANTHER" id="PTHR43464">
    <property type="entry name" value="METHYLTRANSFERASE"/>
    <property type="match status" value="1"/>
</dbReference>
<dbReference type="CDD" id="cd02440">
    <property type="entry name" value="AdoMet_MTases"/>
    <property type="match status" value="1"/>
</dbReference>
<reference evidence="2 3" key="1">
    <citation type="journal article" date="2017" name="PLoS Biol.">
        <title>The sea cucumber genome provides insights into morphological evolution and visceral regeneration.</title>
        <authorList>
            <person name="Zhang X."/>
            <person name="Sun L."/>
            <person name="Yuan J."/>
            <person name="Sun Y."/>
            <person name="Gao Y."/>
            <person name="Zhang L."/>
            <person name="Li S."/>
            <person name="Dai H."/>
            <person name="Hamel J.F."/>
            <person name="Liu C."/>
            <person name="Yu Y."/>
            <person name="Liu S."/>
            <person name="Lin W."/>
            <person name="Guo K."/>
            <person name="Jin S."/>
            <person name="Xu P."/>
            <person name="Storey K.B."/>
            <person name="Huan P."/>
            <person name="Zhang T."/>
            <person name="Zhou Y."/>
            <person name="Zhang J."/>
            <person name="Lin C."/>
            <person name="Li X."/>
            <person name="Xing L."/>
            <person name="Huo D."/>
            <person name="Sun M."/>
            <person name="Wang L."/>
            <person name="Mercier A."/>
            <person name="Li F."/>
            <person name="Yang H."/>
            <person name="Xiang J."/>
        </authorList>
    </citation>
    <scope>NUCLEOTIDE SEQUENCE [LARGE SCALE GENOMIC DNA]</scope>
    <source>
        <strain evidence="2">Shaxun</strain>
        <tissue evidence="2">Muscle</tissue>
    </source>
</reference>
<evidence type="ECO:0000313" key="3">
    <source>
        <dbReference type="Proteomes" id="UP000230750"/>
    </source>
</evidence>
<dbReference type="Proteomes" id="UP000230750">
    <property type="component" value="Unassembled WGS sequence"/>
</dbReference>